<dbReference type="PANTHER" id="PTHR13471">
    <property type="entry name" value="TETRATRICOPEPTIDE-LIKE HELICAL"/>
    <property type="match status" value="1"/>
</dbReference>
<reference evidence="5" key="1">
    <citation type="submission" date="2023-07" db="EMBL/GenBank/DDBJ databases">
        <title>draft genome sequence of fig (Ficus carica).</title>
        <authorList>
            <person name="Takahashi T."/>
            <person name="Nishimura K."/>
        </authorList>
    </citation>
    <scope>NUCLEOTIDE SEQUENCE</scope>
</reference>
<comment type="similarity">
    <text evidence="2">Belongs to the NRDE2 family.</text>
</comment>
<dbReference type="GO" id="GO:0031048">
    <property type="term" value="P:regulatory ncRNA-mediated heterochromatin formation"/>
    <property type="evidence" value="ECO:0007669"/>
    <property type="project" value="TreeGrafter"/>
</dbReference>
<dbReference type="Proteomes" id="UP001187192">
    <property type="component" value="Unassembled WGS sequence"/>
</dbReference>
<sequence>MDQVNLGPLARGHGPKELLALNGNRTLDLMLHEALSPMDVAQYKPYAPLGISRFDFRSLSRLKRTGLELVRDGDMDAANEKLKSDGYYWSRKYVALESLKNLKHLVSYSYLGLLGGHDADRSIDRNGARVGEEGAFGWSTLLEAEENWRRVVNAKVLLNAEEGGWTGWPEPLAKIKIDEDTNVDDDNEALPRKQGIDIDSQKKSYQEIVINGMAVCAKSGDEVSRSDGTPDAEADEHLSKVVIYEDDQ</sequence>
<keyword evidence="3" id="KW-0539">Nucleus</keyword>
<dbReference type="PANTHER" id="PTHR13471:SF0">
    <property type="entry name" value="NUCLEAR EXOSOME REGULATOR NRDE2"/>
    <property type="match status" value="1"/>
</dbReference>
<organism evidence="5 6">
    <name type="scientific">Ficus carica</name>
    <name type="common">Common fig</name>
    <dbReference type="NCBI Taxonomy" id="3494"/>
    <lineage>
        <taxon>Eukaryota</taxon>
        <taxon>Viridiplantae</taxon>
        <taxon>Streptophyta</taxon>
        <taxon>Embryophyta</taxon>
        <taxon>Tracheophyta</taxon>
        <taxon>Spermatophyta</taxon>
        <taxon>Magnoliopsida</taxon>
        <taxon>eudicotyledons</taxon>
        <taxon>Gunneridae</taxon>
        <taxon>Pentapetalae</taxon>
        <taxon>rosids</taxon>
        <taxon>fabids</taxon>
        <taxon>Rosales</taxon>
        <taxon>Moraceae</taxon>
        <taxon>Ficeae</taxon>
        <taxon>Ficus</taxon>
    </lineage>
</organism>
<name>A0AA88A0Z2_FICCA</name>
<dbReference type="InterPro" id="IPR013633">
    <property type="entry name" value="NRDE-2"/>
</dbReference>
<proteinExistence type="inferred from homology"/>
<dbReference type="EMBL" id="BTGU01000022">
    <property type="protein sequence ID" value="GMN46113.1"/>
    <property type="molecule type" value="Genomic_DNA"/>
</dbReference>
<accession>A0AA88A0Z2</accession>
<protein>
    <submittedName>
        <fullName evidence="5">Uncharacterized protein</fullName>
    </submittedName>
</protein>
<evidence type="ECO:0000313" key="5">
    <source>
        <dbReference type="EMBL" id="GMN46113.1"/>
    </source>
</evidence>
<comment type="caution">
    <text evidence="5">The sequence shown here is derived from an EMBL/GenBank/DDBJ whole genome shotgun (WGS) entry which is preliminary data.</text>
</comment>
<evidence type="ECO:0000313" key="6">
    <source>
        <dbReference type="Proteomes" id="UP001187192"/>
    </source>
</evidence>
<keyword evidence="6" id="KW-1185">Reference proteome</keyword>
<evidence type="ECO:0000256" key="1">
    <source>
        <dbReference type="ARBA" id="ARBA00004123"/>
    </source>
</evidence>
<dbReference type="AlphaFoldDB" id="A0AA88A0Z2"/>
<evidence type="ECO:0000256" key="3">
    <source>
        <dbReference type="ARBA" id="ARBA00023242"/>
    </source>
</evidence>
<gene>
    <name evidence="5" type="ORF">TIFTF001_015300</name>
</gene>
<evidence type="ECO:0000256" key="2">
    <source>
        <dbReference type="ARBA" id="ARBA00009265"/>
    </source>
</evidence>
<dbReference type="GO" id="GO:0071013">
    <property type="term" value="C:catalytic step 2 spliceosome"/>
    <property type="evidence" value="ECO:0007669"/>
    <property type="project" value="TreeGrafter"/>
</dbReference>
<dbReference type="GO" id="GO:1902369">
    <property type="term" value="P:negative regulation of RNA catabolic process"/>
    <property type="evidence" value="ECO:0007669"/>
    <property type="project" value="TreeGrafter"/>
</dbReference>
<feature type="region of interest" description="Disordered" evidence="4">
    <location>
        <begin position="219"/>
        <end position="248"/>
    </location>
</feature>
<comment type="subcellular location">
    <subcellularLocation>
        <location evidence="1">Nucleus</location>
    </subcellularLocation>
</comment>
<evidence type="ECO:0000256" key="4">
    <source>
        <dbReference type="SAM" id="MobiDB-lite"/>
    </source>
</evidence>